<dbReference type="OrthoDB" id="2892164at2"/>
<protein>
    <recommendedName>
        <fullName evidence="3">DUF4303 domain-containing protein</fullName>
    </recommendedName>
</protein>
<evidence type="ECO:0000313" key="1">
    <source>
        <dbReference type="EMBL" id="SMG42208.1"/>
    </source>
</evidence>
<reference evidence="1 2" key="1">
    <citation type="submission" date="2017-04" db="EMBL/GenBank/DDBJ databases">
        <authorList>
            <person name="Afonso C.L."/>
            <person name="Miller P.J."/>
            <person name="Scott M.A."/>
            <person name="Spackman E."/>
            <person name="Goraichik I."/>
            <person name="Dimitrov K.M."/>
            <person name="Suarez D.L."/>
            <person name="Swayne D.E."/>
        </authorList>
    </citation>
    <scope>NUCLEOTIDE SEQUENCE [LARGE SCALE GENOMIC DNA]</scope>
    <source>
        <strain evidence="1 2">11</strain>
    </source>
</reference>
<accession>A0A1X7KLM0</accession>
<dbReference type="EMBL" id="FXAZ01000003">
    <property type="protein sequence ID" value="SMG42208.1"/>
    <property type="molecule type" value="Genomic_DNA"/>
</dbReference>
<dbReference type="RefSeq" id="WP_085494672.1">
    <property type="nucleotide sequence ID" value="NZ_FXAZ01000003.1"/>
</dbReference>
<dbReference type="AlphaFoldDB" id="A0A1X7KLM0"/>
<dbReference type="Proteomes" id="UP000193834">
    <property type="component" value="Unassembled WGS sequence"/>
</dbReference>
<evidence type="ECO:0008006" key="3">
    <source>
        <dbReference type="Google" id="ProtNLM"/>
    </source>
</evidence>
<gene>
    <name evidence="1" type="ORF">SAMN06295960_2474</name>
</gene>
<evidence type="ECO:0000313" key="2">
    <source>
        <dbReference type="Proteomes" id="UP000193834"/>
    </source>
</evidence>
<proteinExistence type="predicted"/>
<name>A0A1X7KLM0_9BACL</name>
<organism evidence="1 2">
    <name type="scientific">Paenibacillus aquistagni</name>
    <dbReference type="NCBI Taxonomy" id="1852522"/>
    <lineage>
        <taxon>Bacteria</taxon>
        <taxon>Bacillati</taxon>
        <taxon>Bacillota</taxon>
        <taxon>Bacilli</taxon>
        <taxon>Bacillales</taxon>
        <taxon>Paenibacillaceae</taxon>
        <taxon>Paenibacillus</taxon>
    </lineage>
</organism>
<sequence length="336" mass="39257">MSSYDVHIGKLISGRRGLEGSESYILCTPDKQIVEIDSTRLHEGIFVSTAEMEDALYEYCKSAMDEYIAEGNNEDVYTFSIYTDTYHGSYIIYINNQNTLNEMVEDSYTRERKRHRNKDESEVREKLCAELKYAEGDFSFMYEDMPERLEKWLGMFYCISLEEPRFLDIDQAYIFEKTLFDSQLFLIAIDVIQRLQPDFEQLQRTDDFIAYVSAADGVGGDYLTTSQLLRKCVSQKQLYKAMPDVEEKDLEFQAAVQSVKQLPLDEQVQHWIHALDHGEFGKNSPYSFWKTDYEVYEQLIGLGQEAVPAIEKHLNDELKQDTKRILHMVLEDLEQL</sequence>
<keyword evidence="2" id="KW-1185">Reference proteome</keyword>